<keyword evidence="2" id="KW-1133">Transmembrane helix</keyword>
<dbReference type="OrthoDB" id="365223at2759"/>
<dbReference type="VEuPathDB" id="PiroplasmaDB:BEWA_053370"/>
<evidence type="ECO:0000313" key="3">
    <source>
        <dbReference type="EMBL" id="EKX73282.1"/>
    </source>
</evidence>
<feature type="transmembrane region" description="Helical" evidence="2">
    <location>
        <begin position="678"/>
        <end position="698"/>
    </location>
</feature>
<dbReference type="GeneID" id="15802889"/>
<keyword evidence="4" id="KW-1185">Reference proteome</keyword>
<feature type="transmembrane region" description="Helical" evidence="2">
    <location>
        <begin position="704"/>
        <end position="727"/>
    </location>
</feature>
<dbReference type="AlphaFoldDB" id="L1LCZ2"/>
<protein>
    <submittedName>
        <fullName evidence="3">Uncharacterized protein</fullName>
    </submittedName>
</protein>
<dbReference type="EMBL" id="ACOU01000003">
    <property type="protein sequence ID" value="EKX73282.1"/>
    <property type="molecule type" value="Genomic_DNA"/>
</dbReference>
<evidence type="ECO:0000256" key="1">
    <source>
        <dbReference type="SAM" id="MobiDB-lite"/>
    </source>
</evidence>
<dbReference type="RefSeq" id="XP_004832734.1">
    <property type="nucleotide sequence ID" value="XM_004832677.1"/>
</dbReference>
<gene>
    <name evidence="3" type="ORF">BEWA_053370</name>
</gene>
<feature type="compositionally biased region" description="Basic and acidic residues" evidence="1">
    <location>
        <begin position="524"/>
        <end position="540"/>
    </location>
</feature>
<dbReference type="Proteomes" id="UP000031512">
    <property type="component" value="Unassembled WGS sequence"/>
</dbReference>
<dbReference type="KEGG" id="beq:BEWA_053370"/>
<name>L1LCZ2_THEEQ</name>
<evidence type="ECO:0000256" key="2">
    <source>
        <dbReference type="SAM" id="Phobius"/>
    </source>
</evidence>
<keyword evidence="2" id="KW-0812">Transmembrane</keyword>
<feature type="region of interest" description="Disordered" evidence="1">
    <location>
        <begin position="524"/>
        <end position="573"/>
    </location>
</feature>
<accession>L1LCZ2</accession>
<comment type="caution">
    <text evidence="3">The sequence shown here is derived from an EMBL/GenBank/DDBJ whole genome shotgun (WGS) entry which is preliminary data.</text>
</comment>
<dbReference type="eggNOG" id="ENOG502S9H6">
    <property type="taxonomic scope" value="Eukaryota"/>
</dbReference>
<organism evidence="3 4">
    <name type="scientific">Theileria equi strain WA</name>
    <dbReference type="NCBI Taxonomy" id="1537102"/>
    <lineage>
        <taxon>Eukaryota</taxon>
        <taxon>Sar</taxon>
        <taxon>Alveolata</taxon>
        <taxon>Apicomplexa</taxon>
        <taxon>Aconoidasida</taxon>
        <taxon>Piroplasmida</taxon>
        <taxon>Theileriidae</taxon>
        <taxon>Theileria</taxon>
    </lineage>
</organism>
<keyword evidence="2" id="KW-0472">Membrane</keyword>
<evidence type="ECO:0000313" key="4">
    <source>
        <dbReference type="Proteomes" id="UP000031512"/>
    </source>
</evidence>
<reference evidence="3 4" key="1">
    <citation type="journal article" date="2012" name="BMC Genomics">
        <title>Comparative genomic analysis and phylogenetic position of Theileria equi.</title>
        <authorList>
            <person name="Kappmeyer L.S."/>
            <person name="Thiagarajan M."/>
            <person name="Herndon D.R."/>
            <person name="Ramsay J.D."/>
            <person name="Caler E."/>
            <person name="Djikeng A."/>
            <person name="Gillespie J.J."/>
            <person name="Lau A.O."/>
            <person name="Roalson E.H."/>
            <person name="Silva J.C."/>
            <person name="Silva M.G."/>
            <person name="Suarez C.E."/>
            <person name="Ueti M.W."/>
            <person name="Nene V.M."/>
            <person name="Mealey R.H."/>
            <person name="Knowles D.P."/>
            <person name="Brayton K.A."/>
        </authorList>
    </citation>
    <scope>NUCLEOTIDE SEQUENCE [LARGE SCALE GENOMIC DNA]</scope>
    <source>
        <strain evidence="3 4">WA</strain>
    </source>
</reference>
<sequence>MMKQWFKSKVSEIGEKAVDSVVNIILSRNESSISQFQQTPLMNAITKSVNSKVQVKQPNVLQCERGESLSICKVQVLVSEAIFLLLPDATITHKYYANSPHDATPLSVQSNLRFSKPVVDDRRGRLHFATVGSVKANLCTYRISIDHNGKSFVSNSIGMEEDSMNRVIWDYSIEDDLHDIWSDIVITLTSELDTNKYMTERIADVSPKSQFKSFQPRKMSNSQFPSLYLSRNIGDESAKEASDSPVDHDINPDFIDDPPEVDKYNLKCSKKIGRAIISIPLILSSFPTENRSNIVSDVKYFKRYVTSQIGESAEKVEVLPAENGGYVTRCTFWLQLLPLNEHKWDEFKFVRPYSGCPTYGMRNPSNSIGYILVTVNLHWNSNPVQLSLLNNIVAPNHKWVVPHDLEVFHISAIADRFRLFFTRKPKWVDKLLMPDSEPDSHSYLDIFFIVAFWLLLFNLVVIAPLTKLPLGAYLLTLVTSLYYKFSPEVSYPKYKGSCLVGGHVLSLEESIVFNTGTDAKRDVRPLSDIRGEKGDAENKQAKHPAQEAVGNESSPENMPSFGANDEQGQNETDVTGGELEQLDASVTLSKMETNNLKQGNRVEDSIVKDPFGSTHLNLTRGYARQPIFSDDMDDVNMSEVVKRACNAARIVQIILGYTIMFAEKLRFSLTWNYPASSFLTFFILSVGLLPITVLFYVISLVPLWMWRALTFMTIMLLCLHQHIFVVFEGIYSIAEPLVDLGKNSKVAKLGYSQHTLDFGIKATTDIVSRYCINWFNRMPGQLEVDHRDIAALQSSGSLCSLLPSNYTIHWDFYKKNLKHSFDILESNQPDPKAYAKAKSHIERAILEDYLLHSN</sequence>
<proteinExistence type="predicted"/>